<dbReference type="InterPro" id="IPR025558">
    <property type="entry name" value="DUF4283"/>
</dbReference>
<evidence type="ECO:0000313" key="2">
    <source>
        <dbReference type="EMBL" id="OAY24282.1"/>
    </source>
</evidence>
<reference evidence="2" key="1">
    <citation type="submission" date="2016-02" db="EMBL/GenBank/DDBJ databases">
        <title>WGS assembly of Manihot esculenta.</title>
        <authorList>
            <person name="Bredeson J.V."/>
            <person name="Prochnik S.E."/>
            <person name="Lyons J.B."/>
            <person name="Schmutz J."/>
            <person name="Grimwood J."/>
            <person name="Vrebalov J."/>
            <person name="Bart R.S."/>
            <person name="Amuge T."/>
            <person name="Ferguson M.E."/>
            <person name="Green R."/>
            <person name="Putnam N."/>
            <person name="Stites J."/>
            <person name="Rounsley S."/>
            <person name="Rokhsar D.S."/>
        </authorList>
    </citation>
    <scope>NUCLEOTIDE SEQUENCE [LARGE SCALE GENOMIC DNA]</scope>
    <source>
        <tissue evidence="2">Leaf</tissue>
    </source>
</reference>
<gene>
    <name evidence="2" type="ORF">MANES_17G002800</name>
</gene>
<dbReference type="EMBL" id="CM004403">
    <property type="protein sequence ID" value="OAY24282.1"/>
    <property type="molecule type" value="Genomic_DNA"/>
</dbReference>
<dbReference type="Pfam" id="PF14111">
    <property type="entry name" value="DUF4283"/>
    <property type="match status" value="1"/>
</dbReference>
<organism evidence="2">
    <name type="scientific">Manihot esculenta</name>
    <name type="common">Cassava</name>
    <name type="synonym">Jatropha manihot</name>
    <dbReference type="NCBI Taxonomy" id="3983"/>
    <lineage>
        <taxon>Eukaryota</taxon>
        <taxon>Viridiplantae</taxon>
        <taxon>Streptophyta</taxon>
        <taxon>Embryophyta</taxon>
        <taxon>Tracheophyta</taxon>
        <taxon>Spermatophyta</taxon>
        <taxon>Magnoliopsida</taxon>
        <taxon>eudicotyledons</taxon>
        <taxon>Gunneridae</taxon>
        <taxon>Pentapetalae</taxon>
        <taxon>rosids</taxon>
        <taxon>fabids</taxon>
        <taxon>Malpighiales</taxon>
        <taxon>Euphorbiaceae</taxon>
        <taxon>Crotonoideae</taxon>
        <taxon>Manihoteae</taxon>
        <taxon>Manihot</taxon>
    </lineage>
</organism>
<proteinExistence type="predicted"/>
<evidence type="ECO:0000259" key="1">
    <source>
        <dbReference type="Pfam" id="PF14111"/>
    </source>
</evidence>
<protein>
    <recommendedName>
        <fullName evidence="1">DUF4283 domain-containing protein</fullName>
    </recommendedName>
</protein>
<dbReference type="AlphaFoldDB" id="A0A2C9U4G5"/>
<name>A0A2C9U4G5_MANES</name>
<accession>A0A2C9U4G5</accession>
<sequence length="72" mass="8352">MRNTLSSIWRPSCGIFMQELASKILLFQFFHSVDLRRVLDGGPWTFNNALLILHHLQVGDISIEVPLFHVQF</sequence>
<feature type="domain" description="DUF4283" evidence="1">
    <location>
        <begin position="1"/>
        <end position="56"/>
    </location>
</feature>